<reference evidence="2" key="1">
    <citation type="submission" date="2023-12" db="EMBL/GenBank/DDBJ databases">
        <title>Genome assembly of Anisodus tanguticus.</title>
        <authorList>
            <person name="Wang Y.-J."/>
        </authorList>
    </citation>
    <scope>NUCLEOTIDE SEQUENCE</scope>
    <source>
        <strain evidence="2">KB-2021</strain>
        <tissue evidence="2">Leaf</tissue>
    </source>
</reference>
<evidence type="ECO:0000259" key="1">
    <source>
        <dbReference type="Pfam" id="PF00190"/>
    </source>
</evidence>
<organism evidence="2 3">
    <name type="scientific">Anisodus tanguticus</name>
    <dbReference type="NCBI Taxonomy" id="243964"/>
    <lineage>
        <taxon>Eukaryota</taxon>
        <taxon>Viridiplantae</taxon>
        <taxon>Streptophyta</taxon>
        <taxon>Embryophyta</taxon>
        <taxon>Tracheophyta</taxon>
        <taxon>Spermatophyta</taxon>
        <taxon>Magnoliopsida</taxon>
        <taxon>eudicotyledons</taxon>
        <taxon>Gunneridae</taxon>
        <taxon>Pentapetalae</taxon>
        <taxon>asterids</taxon>
        <taxon>lamiids</taxon>
        <taxon>Solanales</taxon>
        <taxon>Solanaceae</taxon>
        <taxon>Solanoideae</taxon>
        <taxon>Hyoscyameae</taxon>
        <taxon>Anisodus</taxon>
    </lineage>
</organism>
<dbReference type="Gene3D" id="2.60.120.10">
    <property type="entry name" value="Jelly Rolls"/>
    <property type="match status" value="1"/>
</dbReference>
<dbReference type="Proteomes" id="UP001291623">
    <property type="component" value="Unassembled WGS sequence"/>
</dbReference>
<evidence type="ECO:0000313" key="2">
    <source>
        <dbReference type="EMBL" id="KAK4344760.1"/>
    </source>
</evidence>
<dbReference type="InterPro" id="IPR006045">
    <property type="entry name" value="Cupin_1"/>
</dbReference>
<keyword evidence="3" id="KW-1185">Reference proteome</keyword>
<proteinExistence type="predicted"/>
<dbReference type="Pfam" id="PF00190">
    <property type="entry name" value="Cupin_1"/>
    <property type="match status" value="1"/>
</dbReference>
<name>A0AAE1R3W4_9SOLA</name>
<gene>
    <name evidence="2" type="ORF">RND71_034936</name>
</gene>
<evidence type="ECO:0000313" key="3">
    <source>
        <dbReference type="Proteomes" id="UP001291623"/>
    </source>
</evidence>
<dbReference type="InterPro" id="IPR014710">
    <property type="entry name" value="RmlC-like_jellyroll"/>
</dbReference>
<dbReference type="SUPFAM" id="SSF51182">
    <property type="entry name" value="RmlC-like cupins"/>
    <property type="match status" value="1"/>
</dbReference>
<dbReference type="AlphaFoldDB" id="A0AAE1R3W4"/>
<protein>
    <recommendedName>
        <fullName evidence="1">Cupin type-1 domain-containing protein</fullName>
    </recommendedName>
</protein>
<accession>A0AAE1R3W4</accession>
<feature type="domain" description="Cupin type-1" evidence="1">
    <location>
        <begin position="42"/>
        <end position="110"/>
    </location>
</feature>
<dbReference type="InterPro" id="IPR011051">
    <property type="entry name" value="RmlC_Cupin_sf"/>
</dbReference>
<comment type="caution">
    <text evidence="2">The sequence shown here is derived from an EMBL/GenBank/DDBJ whole genome shotgun (WGS) entry which is preliminary data.</text>
</comment>
<sequence>MIGIQIANAFREYQGQHGQQGQRGTRLTQAQQCRVQWLTGSQPSDRIESEGGFTKLWDENEEQFQCAGVSPMRNVICRNSLSLPNFHLMPRLVHIDQGRGMIGITYPGCAETFQS</sequence>
<dbReference type="EMBL" id="JAVYJV010000019">
    <property type="protein sequence ID" value="KAK4344760.1"/>
    <property type="molecule type" value="Genomic_DNA"/>
</dbReference>